<dbReference type="OrthoDB" id="10297437at2759"/>
<dbReference type="Proteomes" id="UP000094565">
    <property type="component" value="Chromosome 1"/>
</dbReference>
<organism evidence="8 9">
    <name type="scientific">Komagataella pastoris</name>
    <name type="common">Yeast</name>
    <name type="synonym">Pichia pastoris</name>
    <dbReference type="NCBI Taxonomy" id="4922"/>
    <lineage>
        <taxon>Eukaryota</taxon>
        <taxon>Fungi</taxon>
        <taxon>Dikarya</taxon>
        <taxon>Ascomycota</taxon>
        <taxon>Saccharomycotina</taxon>
        <taxon>Pichiomycetes</taxon>
        <taxon>Pichiales</taxon>
        <taxon>Pichiaceae</taxon>
        <taxon>Komagataella</taxon>
    </lineage>
</organism>
<dbReference type="InterPro" id="IPR024319">
    <property type="entry name" value="ATPase_expression_mit"/>
</dbReference>
<evidence type="ECO:0000256" key="1">
    <source>
        <dbReference type="ARBA" id="ARBA00002412"/>
    </source>
</evidence>
<dbReference type="Pfam" id="PF12921">
    <property type="entry name" value="ATP13"/>
    <property type="match status" value="1"/>
</dbReference>
<keyword evidence="7" id="KW-0496">Mitochondrion</keyword>
<comment type="similarity">
    <text evidence="3">Belongs to the AEP2 family.</text>
</comment>
<name>A0A1B2J594_PICPA</name>
<evidence type="ECO:0000256" key="6">
    <source>
        <dbReference type="ARBA" id="ARBA00022946"/>
    </source>
</evidence>
<accession>A0A1B2J594</accession>
<gene>
    <name evidence="8" type="ORF">ATY40_BA7501509</name>
</gene>
<evidence type="ECO:0000256" key="7">
    <source>
        <dbReference type="ARBA" id="ARBA00023128"/>
    </source>
</evidence>
<evidence type="ECO:0000313" key="9">
    <source>
        <dbReference type="Proteomes" id="UP000094565"/>
    </source>
</evidence>
<evidence type="ECO:0000256" key="2">
    <source>
        <dbReference type="ARBA" id="ARBA00004173"/>
    </source>
</evidence>
<comment type="subunit">
    <text evidence="4">Binds to the 5'UTR of the OLI1 mRNA.</text>
</comment>
<dbReference type="EMBL" id="CP014584">
    <property type="protein sequence ID" value="ANZ73153.1"/>
    <property type="molecule type" value="Genomic_DNA"/>
</dbReference>
<comment type="subcellular location">
    <subcellularLocation>
        <location evidence="2">Mitochondrion</location>
    </subcellularLocation>
</comment>
<evidence type="ECO:0000313" key="8">
    <source>
        <dbReference type="EMBL" id="ANZ73153.1"/>
    </source>
</evidence>
<comment type="function">
    <text evidence="1">Required for translation of the mitochondrial OLI1 transcript coding for the mitochondrial ATP synthase subunit 9.</text>
</comment>
<dbReference type="AlphaFoldDB" id="A0A1B2J594"/>
<keyword evidence="6" id="KW-0809">Transit peptide</keyword>
<evidence type="ECO:0000256" key="3">
    <source>
        <dbReference type="ARBA" id="ARBA00009790"/>
    </source>
</evidence>
<evidence type="ECO:0000256" key="5">
    <source>
        <dbReference type="ARBA" id="ARBA00019258"/>
    </source>
</evidence>
<dbReference type="GO" id="GO:0005739">
    <property type="term" value="C:mitochondrion"/>
    <property type="evidence" value="ECO:0007669"/>
    <property type="project" value="UniProtKB-SubCell"/>
</dbReference>
<protein>
    <recommendedName>
        <fullName evidence="5">ATPase expression protein 2, mitochondrial</fullName>
    </recommendedName>
</protein>
<proteinExistence type="inferred from homology"/>
<reference evidence="8 9" key="1">
    <citation type="submission" date="2016-02" db="EMBL/GenBank/DDBJ databases">
        <title>Comparative genomic and transcriptomic foundation for Pichia pastoris.</title>
        <authorList>
            <person name="Love K.R."/>
            <person name="Shah K.A."/>
            <person name="Whittaker C.A."/>
            <person name="Wu J."/>
            <person name="Bartlett M.C."/>
            <person name="Ma D."/>
            <person name="Leeson R.L."/>
            <person name="Priest M."/>
            <person name="Young S.K."/>
            <person name="Love J.C."/>
        </authorList>
    </citation>
    <scope>NUCLEOTIDE SEQUENCE [LARGE SCALE GENOMIC DNA]</scope>
    <source>
        <strain evidence="8 9">ATCC 28485</strain>
    </source>
</reference>
<keyword evidence="9" id="KW-1185">Reference proteome</keyword>
<evidence type="ECO:0000256" key="4">
    <source>
        <dbReference type="ARBA" id="ARBA00011657"/>
    </source>
</evidence>
<sequence>MRRQLCPNQGSSYTHFVIRKPGWGLSGLRRVSSVVGSAQIDDYFLKEHTTRNASVQVRPFKVAQLQKWDLSNVINKSLGKPIDQVTTDIDPTTDDKVEKAAQFIRDLATRRKYPELLQALLATGDKLDLLRPGISVVEMSRILDHLCHYQYKLLLKFESLPQGYNHQMSSVRKKALRDKKAALEKIETITDMLLSSQLLNEFGAYSALRLLVANHEYRQAYNMLEKIEFEISKGFLVWTVDLLNTKLALFTDALPYRWSFGQESNRHLLRDKCLVSFISRSPKQLDSIESITSLLQENDITPTLETHNILLRSIAATKNPEMLQSYIQSVWGISLNDEHKPVDIRSHFYPDSHTLKAIVESFTLNGEFMMSLDYVNHFVTSYPNMSMGKNMSFWTSLFKCAEIHSQETLVTLSDSKVQVNKLFDDLWGLMNSFSQPNFSLYLQRINFLHKQGRINDLKQLLVELHAKAMSTKFGFNSEAHRRSTILLTTALNKLSRKMISMGFYEQVLDLVKSFSLSTAMEKESLEYVENLQEKYVISMLRKKKAEVETMKNYNGDDDDGMW</sequence>